<organism evidence="2 3">
    <name type="scientific">Kingdonia uniflora</name>
    <dbReference type="NCBI Taxonomy" id="39325"/>
    <lineage>
        <taxon>Eukaryota</taxon>
        <taxon>Viridiplantae</taxon>
        <taxon>Streptophyta</taxon>
        <taxon>Embryophyta</taxon>
        <taxon>Tracheophyta</taxon>
        <taxon>Spermatophyta</taxon>
        <taxon>Magnoliopsida</taxon>
        <taxon>Ranunculales</taxon>
        <taxon>Circaeasteraceae</taxon>
        <taxon>Kingdonia</taxon>
    </lineage>
</organism>
<accession>A0A7J7NZ41</accession>
<evidence type="ECO:0000313" key="2">
    <source>
        <dbReference type="EMBL" id="KAF6172198.1"/>
    </source>
</evidence>
<name>A0A7J7NZ41_9MAGN</name>
<evidence type="ECO:0000313" key="3">
    <source>
        <dbReference type="Proteomes" id="UP000541444"/>
    </source>
</evidence>
<feature type="region of interest" description="Disordered" evidence="1">
    <location>
        <begin position="162"/>
        <end position="185"/>
    </location>
</feature>
<reference evidence="2 3" key="1">
    <citation type="journal article" date="2020" name="IScience">
        <title>Genome Sequencing of the Endangered Kingdonia uniflora (Circaeasteraceae, Ranunculales) Reveals Potential Mechanisms of Evolutionary Specialization.</title>
        <authorList>
            <person name="Sun Y."/>
            <person name="Deng T."/>
            <person name="Zhang A."/>
            <person name="Moore M.J."/>
            <person name="Landis J.B."/>
            <person name="Lin N."/>
            <person name="Zhang H."/>
            <person name="Zhang X."/>
            <person name="Huang J."/>
            <person name="Zhang X."/>
            <person name="Sun H."/>
            <person name="Wang H."/>
        </authorList>
    </citation>
    <scope>NUCLEOTIDE SEQUENCE [LARGE SCALE GENOMIC DNA]</scope>
    <source>
        <strain evidence="2">TB1705</strain>
        <tissue evidence="2">Leaf</tissue>
    </source>
</reference>
<proteinExistence type="predicted"/>
<dbReference type="EMBL" id="JACGCM010000440">
    <property type="protein sequence ID" value="KAF6172198.1"/>
    <property type="molecule type" value="Genomic_DNA"/>
</dbReference>
<evidence type="ECO:0000256" key="1">
    <source>
        <dbReference type="SAM" id="MobiDB-lite"/>
    </source>
</evidence>
<dbReference type="AlphaFoldDB" id="A0A7J7NZ41"/>
<feature type="compositionally biased region" description="Basic and acidic residues" evidence="1">
    <location>
        <begin position="171"/>
        <end position="185"/>
    </location>
</feature>
<gene>
    <name evidence="2" type="ORF">GIB67_024820</name>
</gene>
<sequence length="333" mass="38388">MALSSLRLPNYLAAMLITVKDIITKNPQSKYLDIDHDPLAQVFGPMKKGCVNFMGLDVTKKFIHSTELLRAHITEDKESYMDLENRFSQYKAENDASFENLKDMVASFRSSGCATTSTERSRIKTSIGIERLKKIPVIQQEFGMAESVVREITERARKRNEAKKIKKNDKSRKVMKMEKEHEGHDERCKDLMYKRGLLKRTKIEAEQFEKSDLSEEHGEAANDQKVYISDIPGSSLLKHRTSFGESESVEDCAKSGSLEVDLHFRDLIENRARPKLQFENPEVDDMEWLFEMRPQVGHKAKRYKPNLTTSSLQWPNTCDLLELNLHVLPYTVP</sequence>
<dbReference type="OrthoDB" id="778084at2759"/>
<dbReference type="Proteomes" id="UP000541444">
    <property type="component" value="Unassembled WGS sequence"/>
</dbReference>
<keyword evidence="3" id="KW-1185">Reference proteome</keyword>
<protein>
    <submittedName>
        <fullName evidence="2">Uncharacterized protein</fullName>
    </submittedName>
</protein>
<comment type="caution">
    <text evidence="2">The sequence shown here is derived from an EMBL/GenBank/DDBJ whole genome shotgun (WGS) entry which is preliminary data.</text>
</comment>